<dbReference type="GO" id="GO:0008198">
    <property type="term" value="F:ferrous iron binding"/>
    <property type="evidence" value="ECO:0007669"/>
    <property type="project" value="TreeGrafter"/>
</dbReference>
<feature type="binding site" evidence="5">
    <location>
        <position position="141"/>
    </location>
    <ligand>
        <name>Fe cation</name>
        <dbReference type="ChEBI" id="CHEBI:24875"/>
        <note>catalytic</note>
    </ligand>
</feature>
<dbReference type="Gene3D" id="2.60.120.590">
    <property type="entry name" value="Alpha-ketoglutarate-dependent dioxygenase AlkB-like"/>
    <property type="match status" value="1"/>
</dbReference>
<evidence type="ECO:0000256" key="5">
    <source>
        <dbReference type="PIRSR" id="PIRSR604574-2"/>
    </source>
</evidence>
<evidence type="ECO:0000313" key="7">
    <source>
        <dbReference type="EMBL" id="TGG85609.1"/>
    </source>
</evidence>
<evidence type="ECO:0000313" key="8">
    <source>
        <dbReference type="Proteomes" id="UP000298111"/>
    </source>
</evidence>
<comment type="cofactor">
    <cofactor evidence="5">
        <name>Fe(2+)</name>
        <dbReference type="ChEBI" id="CHEBI:29033"/>
    </cofactor>
    <text evidence="5">Binds 1 Fe(2+) ion per subunit.</text>
</comment>
<evidence type="ECO:0000259" key="6">
    <source>
        <dbReference type="PROSITE" id="PS51471"/>
    </source>
</evidence>
<dbReference type="Pfam" id="PF13532">
    <property type="entry name" value="2OG-FeII_Oxy_2"/>
    <property type="match status" value="1"/>
</dbReference>
<sequence>MSEELFPRPPAEIAPGAVHLPGRLDAEAQHELLTACRRWALPPAGLRTVRMPSGGRMSVRQLSLGRHWYPYGYADTVVDGGGEPVKPFPGWLGEWARAAVDAAAEVVAGTDTLGRRPCDVPYDIALVNFYGDGARMGMHRDSDEKSAAPVVSFSLGDACVFRFGHSGGRGRPWHDVTLRSGDAFVFGGPARLAYHGVPRTDPGTAPPGLGLRGRVNVTVRAY</sequence>
<name>A0A8H1LML8_9ACTN</name>
<feature type="binding site" evidence="5">
    <location>
        <position position="139"/>
    </location>
    <ligand>
        <name>Fe cation</name>
        <dbReference type="ChEBI" id="CHEBI:24875"/>
        <note>catalytic</note>
    </ligand>
</feature>
<gene>
    <name evidence="7" type="ORF">D8771_10670</name>
</gene>
<evidence type="ECO:0000256" key="3">
    <source>
        <dbReference type="ARBA" id="ARBA00023002"/>
    </source>
</evidence>
<dbReference type="InterPro" id="IPR005123">
    <property type="entry name" value="Oxoglu/Fe-dep_dioxygenase_dom"/>
</dbReference>
<evidence type="ECO:0000256" key="4">
    <source>
        <dbReference type="ARBA" id="ARBA00023004"/>
    </source>
</evidence>
<dbReference type="AlphaFoldDB" id="A0A8H1LML8"/>
<dbReference type="InterPro" id="IPR004574">
    <property type="entry name" value="Alkb"/>
</dbReference>
<keyword evidence="3" id="KW-0560">Oxidoreductase</keyword>
<dbReference type="EMBL" id="RCIY01000044">
    <property type="protein sequence ID" value="TGG85609.1"/>
    <property type="molecule type" value="Genomic_DNA"/>
</dbReference>
<dbReference type="SUPFAM" id="SSF51197">
    <property type="entry name" value="Clavaminate synthase-like"/>
    <property type="match status" value="1"/>
</dbReference>
<keyword evidence="1 5" id="KW-0479">Metal-binding</keyword>
<keyword evidence="2 7" id="KW-0223">Dioxygenase</keyword>
<evidence type="ECO:0000256" key="1">
    <source>
        <dbReference type="ARBA" id="ARBA00022723"/>
    </source>
</evidence>
<dbReference type="GO" id="GO:0035515">
    <property type="term" value="F:oxidative RNA demethylase activity"/>
    <property type="evidence" value="ECO:0007669"/>
    <property type="project" value="TreeGrafter"/>
</dbReference>
<accession>A0A8H1LML8</accession>
<dbReference type="PROSITE" id="PS51471">
    <property type="entry name" value="FE2OG_OXY"/>
    <property type="match status" value="1"/>
</dbReference>
<dbReference type="InterPro" id="IPR037151">
    <property type="entry name" value="AlkB-like_sf"/>
</dbReference>
<dbReference type="PANTHER" id="PTHR16557:SF2">
    <property type="entry name" value="NUCLEIC ACID DIOXYGENASE ALKBH1"/>
    <property type="match status" value="1"/>
</dbReference>
<dbReference type="GO" id="GO:0035513">
    <property type="term" value="P:oxidative RNA demethylation"/>
    <property type="evidence" value="ECO:0007669"/>
    <property type="project" value="TreeGrafter"/>
</dbReference>
<dbReference type="InterPro" id="IPR027450">
    <property type="entry name" value="AlkB-like"/>
</dbReference>
<dbReference type="GeneID" id="75180259"/>
<dbReference type="GO" id="GO:0005737">
    <property type="term" value="C:cytoplasm"/>
    <property type="evidence" value="ECO:0007669"/>
    <property type="project" value="TreeGrafter"/>
</dbReference>
<reference evidence="7 8" key="1">
    <citation type="submission" date="2018-10" db="EMBL/GenBank/DDBJ databases">
        <title>Isolation of pseudouridimycin from Streptomyces albus DSM 40763.</title>
        <authorList>
            <person name="Rosenqvist P."/>
            <person name="Metsae-Ketelae M."/>
            <person name="Virta P."/>
        </authorList>
    </citation>
    <scope>NUCLEOTIDE SEQUENCE [LARGE SCALE GENOMIC DNA]</scope>
    <source>
        <strain evidence="7 8">DSM 40763</strain>
    </source>
</reference>
<dbReference type="Proteomes" id="UP000298111">
    <property type="component" value="Unassembled WGS sequence"/>
</dbReference>
<keyword evidence="4 5" id="KW-0408">Iron</keyword>
<organism evidence="7 8">
    <name type="scientific">Streptomyces albus</name>
    <dbReference type="NCBI Taxonomy" id="1888"/>
    <lineage>
        <taxon>Bacteria</taxon>
        <taxon>Bacillati</taxon>
        <taxon>Actinomycetota</taxon>
        <taxon>Actinomycetes</taxon>
        <taxon>Kitasatosporales</taxon>
        <taxon>Streptomycetaceae</taxon>
        <taxon>Streptomyces</taxon>
    </lineage>
</organism>
<feature type="binding site" evidence="5">
    <location>
        <position position="195"/>
    </location>
    <ligand>
        <name>Fe cation</name>
        <dbReference type="ChEBI" id="CHEBI:24875"/>
        <note>catalytic</note>
    </ligand>
</feature>
<protein>
    <submittedName>
        <fullName evidence="7">Alpha-ketoglutarate-dependent dioxygenase AlkB</fullName>
    </submittedName>
</protein>
<feature type="domain" description="Fe2OG dioxygenase" evidence="6">
    <location>
        <begin position="121"/>
        <end position="222"/>
    </location>
</feature>
<dbReference type="RefSeq" id="WP_030406044.1">
    <property type="nucleotide sequence ID" value="NZ_BBQG01000025.1"/>
</dbReference>
<proteinExistence type="predicted"/>
<dbReference type="PANTHER" id="PTHR16557">
    <property type="entry name" value="ALKYLATED DNA REPAIR PROTEIN ALKB-RELATED"/>
    <property type="match status" value="1"/>
</dbReference>
<evidence type="ECO:0000256" key="2">
    <source>
        <dbReference type="ARBA" id="ARBA00022964"/>
    </source>
</evidence>
<comment type="caution">
    <text evidence="7">The sequence shown here is derived from an EMBL/GenBank/DDBJ whole genome shotgun (WGS) entry which is preliminary data.</text>
</comment>
<dbReference type="GO" id="GO:0035516">
    <property type="term" value="F:broad specificity oxidative DNA demethylase activity"/>
    <property type="evidence" value="ECO:0007669"/>
    <property type="project" value="TreeGrafter"/>
</dbReference>